<dbReference type="FunFam" id="3.30.1050.10:FF:000001">
    <property type="entry name" value="Putative Non-specific lipid-transfer protein"/>
    <property type="match status" value="1"/>
</dbReference>
<feature type="domain" description="SCP2" evidence="2">
    <location>
        <begin position="20"/>
        <end position="121"/>
    </location>
</feature>
<evidence type="ECO:0000256" key="1">
    <source>
        <dbReference type="ARBA" id="ARBA00004275"/>
    </source>
</evidence>
<organism evidence="3 4">
    <name type="scientific">Nadsonia fulvescens var. elongata DSM 6958</name>
    <dbReference type="NCBI Taxonomy" id="857566"/>
    <lineage>
        <taxon>Eukaryota</taxon>
        <taxon>Fungi</taxon>
        <taxon>Dikarya</taxon>
        <taxon>Ascomycota</taxon>
        <taxon>Saccharomycotina</taxon>
        <taxon>Dipodascomycetes</taxon>
        <taxon>Dipodascales</taxon>
        <taxon>Dipodascales incertae sedis</taxon>
        <taxon>Nadsonia</taxon>
    </lineage>
</organism>
<dbReference type="Proteomes" id="UP000095009">
    <property type="component" value="Unassembled WGS sequence"/>
</dbReference>
<keyword evidence="4" id="KW-1185">Reference proteome</keyword>
<protein>
    <submittedName>
        <fullName evidence="3">Sterol-binding-like protein</fullName>
    </submittedName>
</protein>
<dbReference type="EMBL" id="KV454409">
    <property type="protein sequence ID" value="ODQ66034.1"/>
    <property type="molecule type" value="Genomic_DNA"/>
</dbReference>
<dbReference type="Pfam" id="PF02036">
    <property type="entry name" value="SCP2"/>
    <property type="match status" value="1"/>
</dbReference>
<evidence type="ECO:0000259" key="2">
    <source>
        <dbReference type="Pfam" id="PF02036"/>
    </source>
</evidence>
<dbReference type="AlphaFoldDB" id="A0A1E3PLG9"/>
<sequence length="127" mass="13613">MSISKPEFPASKIFDVIKEQLGSDEVFKKKAIKQVNCIVAFNLKNKEGDTSSWFIDLKKSGEIGQGATASAGPADVSLNLSDEHFSQLVNGKANAQKLFMSGKLKVKGNVMKAAGIEGVLKQAKAKL</sequence>
<accession>A0A1E3PLG9</accession>
<dbReference type="SUPFAM" id="SSF55718">
    <property type="entry name" value="SCP-like"/>
    <property type="match status" value="1"/>
</dbReference>
<dbReference type="GO" id="GO:0005829">
    <property type="term" value="C:cytosol"/>
    <property type="evidence" value="ECO:0007669"/>
    <property type="project" value="TreeGrafter"/>
</dbReference>
<dbReference type="GO" id="GO:0005777">
    <property type="term" value="C:peroxisome"/>
    <property type="evidence" value="ECO:0007669"/>
    <property type="project" value="UniProtKB-SubCell"/>
</dbReference>
<dbReference type="InterPro" id="IPR036527">
    <property type="entry name" value="SCP2_sterol-bd_dom_sf"/>
</dbReference>
<gene>
    <name evidence="3" type="ORF">NADFUDRAFT_42019</name>
</gene>
<evidence type="ECO:0000313" key="4">
    <source>
        <dbReference type="Proteomes" id="UP000095009"/>
    </source>
</evidence>
<dbReference type="STRING" id="857566.A0A1E3PLG9"/>
<dbReference type="OrthoDB" id="10265837at2759"/>
<evidence type="ECO:0000313" key="3">
    <source>
        <dbReference type="EMBL" id="ODQ66034.1"/>
    </source>
</evidence>
<dbReference type="Gene3D" id="3.30.1050.10">
    <property type="entry name" value="SCP2 sterol-binding domain"/>
    <property type="match status" value="1"/>
</dbReference>
<name>A0A1E3PLG9_9ASCO</name>
<comment type="subcellular location">
    <subcellularLocation>
        <location evidence="1">Peroxisome</location>
    </subcellularLocation>
</comment>
<dbReference type="PANTHER" id="PTHR10094:SF25">
    <property type="entry name" value="SCP2 STEROL-BINDING DOMAIN-CONTAINING PROTEIN 1"/>
    <property type="match status" value="1"/>
</dbReference>
<dbReference type="InterPro" id="IPR003033">
    <property type="entry name" value="SCP2_sterol-bd_dom"/>
</dbReference>
<reference evidence="3 4" key="1">
    <citation type="journal article" date="2016" name="Proc. Natl. Acad. Sci. U.S.A.">
        <title>Comparative genomics of biotechnologically important yeasts.</title>
        <authorList>
            <person name="Riley R."/>
            <person name="Haridas S."/>
            <person name="Wolfe K.H."/>
            <person name="Lopes M.R."/>
            <person name="Hittinger C.T."/>
            <person name="Goeker M."/>
            <person name="Salamov A.A."/>
            <person name="Wisecaver J.H."/>
            <person name="Long T.M."/>
            <person name="Calvey C.H."/>
            <person name="Aerts A.L."/>
            <person name="Barry K.W."/>
            <person name="Choi C."/>
            <person name="Clum A."/>
            <person name="Coughlan A.Y."/>
            <person name="Deshpande S."/>
            <person name="Douglass A.P."/>
            <person name="Hanson S.J."/>
            <person name="Klenk H.-P."/>
            <person name="LaButti K.M."/>
            <person name="Lapidus A."/>
            <person name="Lindquist E.A."/>
            <person name="Lipzen A.M."/>
            <person name="Meier-Kolthoff J.P."/>
            <person name="Ohm R.A."/>
            <person name="Otillar R.P."/>
            <person name="Pangilinan J.L."/>
            <person name="Peng Y."/>
            <person name="Rokas A."/>
            <person name="Rosa C.A."/>
            <person name="Scheuner C."/>
            <person name="Sibirny A.A."/>
            <person name="Slot J.C."/>
            <person name="Stielow J.B."/>
            <person name="Sun H."/>
            <person name="Kurtzman C.P."/>
            <person name="Blackwell M."/>
            <person name="Grigoriev I.V."/>
            <person name="Jeffries T.W."/>
        </authorList>
    </citation>
    <scope>NUCLEOTIDE SEQUENCE [LARGE SCALE GENOMIC DNA]</scope>
    <source>
        <strain evidence="3 4">DSM 6958</strain>
    </source>
</reference>
<proteinExistence type="predicted"/>
<dbReference type="PANTHER" id="PTHR10094">
    <property type="entry name" value="STEROL CARRIER PROTEIN 2 SCP-2 FAMILY PROTEIN"/>
    <property type="match status" value="1"/>
</dbReference>